<protein>
    <submittedName>
        <fullName evidence="2">Uncharacterized protein</fullName>
    </submittedName>
</protein>
<dbReference type="WBParaSite" id="nRc.2.0.1.t16045-RA">
    <property type="protein sequence ID" value="nRc.2.0.1.t16045-RA"/>
    <property type="gene ID" value="nRc.2.0.1.g16045"/>
</dbReference>
<reference evidence="2" key="1">
    <citation type="submission" date="2022-11" db="UniProtKB">
        <authorList>
            <consortium name="WormBaseParasite"/>
        </authorList>
    </citation>
    <scope>IDENTIFICATION</scope>
</reference>
<name>A0A915IQ96_ROMCU</name>
<dbReference type="AlphaFoldDB" id="A0A915IQ96"/>
<evidence type="ECO:0000313" key="2">
    <source>
        <dbReference type="WBParaSite" id="nRc.2.0.1.t16045-RA"/>
    </source>
</evidence>
<evidence type="ECO:0000313" key="1">
    <source>
        <dbReference type="Proteomes" id="UP000887565"/>
    </source>
</evidence>
<dbReference type="Proteomes" id="UP000887565">
    <property type="component" value="Unplaced"/>
</dbReference>
<accession>A0A915IQ96</accession>
<proteinExistence type="predicted"/>
<keyword evidence="1" id="KW-1185">Reference proteome</keyword>
<organism evidence="1 2">
    <name type="scientific">Romanomermis culicivorax</name>
    <name type="common">Nematode worm</name>
    <dbReference type="NCBI Taxonomy" id="13658"/>
    <lineage>
        <taxon>Eukaryota</taxon>
        <taxon>Metazoa</taxon>
        <taxon>Ecdysozoa</taxon>
        <taxon>Nematoda</taxon>
        <taxon>Enoplea</taxon>
        <taxon>Dorylaimia</taxon>
        <taxon>Mermithida</taxon>
        <taxon>Mermithoidea</taxon>
        <taxon>Mermithidae</taxon>
        <taxon>Romanomermis</taxon>
    </lineage>
</organism>
<sequence>LYHCTINRTSPRSTYISHLVDEGERSVKRSYTWYGFSSELTDRLLFIFTSQTDQVSKTCAIYECLALG</sequence>